<keyword evidence="1" id="KW-0732">Signal</keyword>
<evidence type="ECO:0000256" key="1">
    <source>
        <dbReference type="SAM" id="SignalP"/>
    </source>
</evidence>
<evidence type="ECO:0000313" key="3">
    <source>
        <dbReference type="EMBL" id="STD53972.1"/>
    </source>
</evidence>
<protein>
    <recommendedName>
        <fullName evidence="2">Type 9 secretion system plug protein N-terminal domain-containing protein</fullName>
    </recommendedName>
</protein>
<feature type="signal peptide" evidence="1">
    <location>
        <begin position="1"/>
        <end position="21"/>
    </location>
</feature>
<dbReference type="InterPro" id="IPR013783">
    <property type="entry name" value="Ig-like_fold"/>
</dbReference>
<evidence type="ECO:0000259" key="2">
    <source>
        <dbReference type="Pfam" id="PF17116"/>
    </source>
</evidence>
<dbReference type="Pfam" id="PF17116">
    <property type="entry name" value="T9SS_plug_1st"/>
    <property type="match status" value="1"/>
</dbReference>
<dbReference type="EMBL" id="UFXS01000001">
    <property type="protein sequence ID" value="STD53972.1"/>
    <property type="molecule type" value="Genomic_DNA"/>
</dbReference>
<feature type="chain" id="PRO_5017027775" description="Type 9 secretion system plug protein N-terminal domain-containing protein" evidence="1">
    <location>
        <begin position="22"/>
        <end position="418"/>
    </location>
</feature>
<feature type="domain" description="Type 9 secretion system plug protein N-terminal" evidence="2">
    <location>
        <begin position="30"/>
        <end position="154"/>
    </location>
</feature>
<dbReference type="AlphaFoldDB" id="A0A376G395"/>
<reference evidence="3 4" key="1">
    <citation type="submission" date="2018-06" db="EMBL/GenBank/DDBJ databases">
        <authorList>
            <consortium name="Pathogen Informatics"/>
            <person name="Doyle S."/>
        </authorList>
    </citation>
    <scope>NUCLEOTIDE SEQUENCE [LARGE SCALE GENOMIC DNA]</scope>
    <source>
        <strain evidence="3 4">NCTC13456</strain>
    </source>
</reference>
<gene>
    <name evidence="3" type="ORF">NCTC13456_00772</name>
</gene>
<dbReference type="Proteomes" id="UP000254737">
    <property type="component" value="Unassembled WGS sequence"/>
</dbReference>
<dbReference type="STRING" id="343874.GCA_000805695_01322"/>
<dbReference type="SUPFAM" id="SSF81296">
    <property type="entry name" value="E set domains"/>
    <property type="match status" value="1"/>
</dbReference>
<dbReference type="RefSeq" id="WP_114998839.1">
    <property type="nucleotide sequence ID" value="NZ_UFXS01000001.1"/>
</dbReference>
<dbReference type="InterPro" id="IPR031345">
    <property type="entry name" value="T9SS_Plug_N"/>
</dbReference>
<name>A0A376G395_9FLAO</name>
<evidence type="ECO:0000313" key="4">
    <source>
        <dbReference type="Proteomes" id="UP000254737"/>
    </source>
</evidence>
<sequence>MKMKFYSIILCLLTSILFGQFQDVIPPKNIKTVQVFNPQTNDNTPVVKLGSSERLIFLFDDISAGYKRYQYSIEHRNADWSESNIFQTEFLNGVNADYARTYKNSFNTYQKYTNYQIQFPNDQMNVKLPGNYVLKVYLENDSNPIFTKRFAVYQPVADVGVMVSRYNNPTVKELNQRLQVQVSSGTQNLTEVPDGARLFLMKNNNWNEGYFVNRPSFSRPNQLTYNDTNILFDGGAEYNWFDNKNLEVPSLTTEKTFRKDSVYHTVLRADIPKYNLPYDDYPDINGNFYIRNNRYGNEYAANSEADYSWVYFALDAFEDQNGLYVPYVVGAFNNWEIDENSKLEKDDAGFWVTELFLKQGYYNYQYVVKNTKTGKIDPSYVSGSFWQTENQYQALFYYRPWGQRYDVLMGYGTGNSRR</sequence>
<organism evidence="3 4">
    <name type="scientific">Empedobacter falsenii</name>
    <dbReference type="NCBI Taxonomy" id="343874"/>
    <lineage>
        <taxon>Bacteria</taxon>
        <taxon>Pseudomonadati</taxon>
        <taxon>Bacteroidota</taxon>
        <taxon>Flavobacteriia</taxon>
        <taxon>Flavobacteriales</taxon>
        <taxon>Weeksellaceae</taxon>
        <taxon>Empedobacter</taxon>
    </lineage>
</organism>
<accession>A0A376G395</accession>
<proteinExistence type="predicted"/>
<dbReference type="InterPro" id="IPR014756">
    <property type="entry name" value="Ig_E-set"/>
</dbReference>
<dbReference type="Gene3D" id="2.60.40.10">
    <property type="entry name" value="Immunoglobulins"/>
    <property type="match status" value="1"/>
</dbReference>